<organism evidence="2 3">
    <name type="scientific">Lactobacillus paragasseri</name>
    <dbReference type="NCBI Taxonomy" id="2107999"/>
    <lineage>
        <taxon>Bacteria</taxon>
        <taxon>Bacillati</taxon>
        <taxon>Bacillota</taxon>
        <taxon>Bacilli</taxon>
        <taxon>Lactobacillales</taxon>
        <taxon>Lactobacillaceae</taxon>
        <taxon>Lactobacillus</taxon>
    </lineage>
</organism>
<dbReference type="Gene3D" id="3.20.20.80">
    <property type="entry name" value="Glycosidases"/>
    <property type="match status" value="1"/>
</dbReference>
<dbReference type="EMBL" id="JAUONS010000001">
    <property type="protein sequence ID" value="MDO6360653.1"/>
    <property type="molecule type" value="Genomic_DNA"/>
</dbReference>
<evidence type="ECO:0000313" key="2">
    <source>
        <dbReference type="EMBL" id="MDO6360653.1"/>
    </source>
</evidence>
<sequence>MITVKGKYLYKNNKRFFYLADTCWGAFTSVSMPDWKYYLNMRKHEGFNAIQINILRQYDSTPPIDGREPFPITYNEDGTYQYDYTQFNDAYFDNAEMMLAEMMKRNMLPVLVLLWGNFVPNTWMNDPHGFQANTSKPQTISFDRVKPYITYVVKRFKKFNPIYFVSGDVGFDKNEQQNPEIEEKYYQEVIDAAKSIDPNGIYTFHINGESSTLPDNLARKASFFSYQSGHGPSGEEAAEKIPKKLRKESYQGPIMDVEPCYEGMTQFGVLPTHRFSAYDVRRTAWKAVLSGADAGLGYGAFGIWPWNDNYRKGQKVTGFLKPYDWRKCLNFRGAKDLAFLKESVLQYGADGLKPIALENKEVYAAENEKYVLIYNPVANPVDLSELKVKDSSCRIIDLNTLRMLEGTICNSTVSMEPVIEDELIVIEK</sequence>
<dbReference type="RefSeq" id="WP_077958990.1">
    <property type="nucleotide sequence ID" value="NZ_JADNFI010000001.1"/>
</dbReference>
<dbReference type="SUPFAM" id="SSF51445">
    <property type="entry name" value="(Trans)glycosidases"/>
    <property type="match status" value="1"/>
</dbReference>
<gene>
    <name evidence="2" type="ORF">Q4436_00780</name>
</gene>
<dbReference type="InterPro" id="IPR017853">
    <property type="entry name" value="GH"/>
</dbReference>
<evidence type="ECO:0000313" key="3">
    <source>
        <dbReference type="Proteomes" id="UP001169713"/>
    </source>
</evidence>
<dbReference type="PANTHER" id="PTHR37836:SF3">
    <property type="entry name" value="ENDOGLUCANASE"/>
    <property type="match status" value="1"/>
</dbReference>
<evidence type="ECO:0000259" key="1">
    <source>
        <dbReference type="Pfam" id="PF13204"/>
    </source>
</evidence>
<proteinExistence type="predicted"/>
<dbReference type="InterPro" id="IPR025277">
    <property type="entry name" value="Apiosidase-like_cat_dom"/>
</dbReference>
<dbReference type="Pfam" id="PF13204">
    <property type="entry name" value="Apiosidase"/>
    <property type="match status" value="1"/>
</dbReference>
<accession>A0ABD4ZYR1</accession>
<protein>
    <submittedName>
        <fullName evidence="2">DUF4038 domain-containing protein</fullName>
    </submittedName>
</protein>
<dbReference type="PANTHER" id="PTHR37836">
    <property type="entry name" value="LMO1036 PROTEIN"/>
    <property type="match status" value="1"/>
</dbReference>
<comment type="caution">
    <text evidence="2">The sequence shown here is derived from an EMBL/GenBank/DDBJ whole genome shotgun (WGS) entry which is preliminary data.</text>
</comment>
<feature type="domain" description="Apiosidase-like catalytic" evidence="1">
    <location>
        <begin position="5"/>
        <end position="346"/>
    </location>
</feature>
<name>A0ABD4ZYR1_9LACO</name>
<dbReference type="Proteomes" id="UP001169713">
    <property type="component" value="Unassembled WGS sequence"/>
</dbReference>
<dbReference type="AlphaFoldDB" id="A0ABD4ZYR1"/>
<reference evidence="2" key="1">
    <citation type="submission" date="2023-07" db="EMBL/GenBank/DDBJ databases">
        <title>Whole Genome Sequencing of Colonoscopy isolates.</title>
        <authorList>
            <person name="Surve S.V."/>
            <person name="Valls R.A."/>
            <person name="Barrak K.E."/>
            <person name="Gardner T.B."/>
            <person name="O'Toole G.A."/>
        </authorList>
    </citation>
    <scope>NUCLEOTIDE SEQUENCE</scope>
    <source>
        <strain evidence="2">GP0003</strain>
    </source>
</reference>